<dbReference type="Proteomes" id="UP001302602">
    <property type="component" value="Unassembled WGS sequence"/>
</dbReference>
<reference evidence="1" key="2">
    <citation type="submission" date="2023-05" db="EMBL/GenBank/DDBJ databases">
        <authorList>
            <consortium name="Lawrence Berkeley National Laboratory"/>
            <person name="Steindorff A."/>
            <person name="Hensen N."/>
            <person name="Bonometti L."/>
            <person name="Westerberg I."/>
            <person name="Brannstrom I.O."/>
            <person name="Guillou S."/>
            <person name="Cros-Aarteil S."/>
            <person name="Calhoun S."/>
            <person name="Haridas S."/>
            <person name="Kuo A."/>
            <person name="Mondo S."/>
            <person name="Pangilinan J."/>
            <person name="Riley R."/>
            <person name="Labutti K."/>
            <person name="Andreopoulos B."/>
            <person name="Lipzen A."/>
            <person name="Chen C."/>
            <person name="Yanf M."/>
            <person name="Daum C."/>
            <person name="Ng V."/>
            <person name="Clum A."/>
            <person name="Ohm R."/>
            <person name="Martin F."/>
            <person name="Silar P."/>
            <person name="Natvig D."/>
            <person name="Lalanne C."/>
            <person name="Gautier V."/>
            <person name="Ament-Velasquez S.L."/>
            <person name="Kruys A."/>
            <person name="Hutchinson M.I."/>
            <person name="Powell A.J."/>
            <person name="Barry K."/>
            <person name="Miller A.N."/>
            <person name="Grigoriev I.V."/>
            <person name="Debuchy R."/>
            <person name="Gladieux P."/>
            <person name="Thoren M.H."/>
            <person name="Johannesson H."/>
        </authorList>
    </citation>
    <scope>NUCLEOTIDE SEQUENCE</scope>
    <source>
        <strain evidence="1">CBS 731.68</strain>
    </source>
</reference>
<accession>A0AAN6Z822</accession>
<dbReference type="RefSeq" id="XP_062652283.1">
    <property type="nucleotide sequence ID" value="XM_062786500.1"/>
</dbReference>
<comment type="caution">
    <text evidence="1">The sequence shown here is derived from an EMBL/GenBank/DDBJ whole genome shotgun (WGS) entry which is preliminary data.</text>
</comment>
<proteinExistence type="predicted"/>
<sequence length="153" mass="16861">MIGNITRSFTIRSGPVTMSLMRTLASKDVYIISDSCHPRHWQQLFPQAARPTLKFSKERNSKQLQRCPVKLALALPTLAMTASAASGLEGTSPVSGTAWLERYLRTCRACDQGGGALFLPRHPTCVSLSCIGAGQVCRIVQWLPLLLTRHLRL</sequence>
<dbReference type="EMBL" id="MU853223">
    <property type="protein sequence ID" value="KAK4128512.1"/>
    <property type="molecule type" value="Genomic_DNA"/>
</dbReference>
<keyword evidence="2" id="KW-1185">Reference proteome</keyword>
<gene>
    <name evidence="1" type="ORF">N657DRAFT_26298</name>
</gene>
<protein>
    <submittedName>
        <fullName evidence="1">Uncharacterized protein</fullName>
    </submittedName>
</protein>
<reference evidence="1" key="1">
    <citation type="journal article" date="2023" name="Mol. Phylogenet. Evol.">
        <title>Genome-scale phylogeny and comparative genomics of the fungal order Sordariales.</title>
        <authorList>
            <person name="Hensen N."/>
            <person name="Bonometti L."/>
            <person name="Westerberg I."/>
            <person name="Brannstrom I.O."/>
            <person name="Guillou S."/>
            <person name="Cros-Aarteil S."/>
            <person name="Calhoun S."/>
            <person name="Haridas S."/>
            <person name="Kuo A."/>
            <person name="Mondo S."/>
            <person name="Pangilinan J."/>
            <person name="Riley R."/>
            <person name="LaButti K."/>
            <person name="Andreopoulos B."/>
            <person name="Lipzen A."/>
            <person name="Chen C."/>
            <person name="Yan M."/>
            <person name="Daum C."/>
            <person name="Ng V."/>
            <person name="Clum A."/>
            <person name="Steindorff A."/>
            <person name="Ohm R.A."/>
            <person name="Martin F."/>
            <person name="Silar P."/>
            <person name="Natvig D.O."/>
            <person name="Lalanne C."/>
            <person name="Gautier V."/>
            <person name="Ament-Velasquez S.L."/>
            <person name="Kruys A."/>
            <person name="Hutchinson M.I."/>
            <person name="Powell A.J."/>
            <person name="Barry K."/>
            <person name="Miller A.N."/>
            <person name="Grigoriev I.V."/>
            <person name="Debuchy R."/>
            <person name="Gladieux P."/>
            <person name="Hiltunen Thoren M."/>
            <person name="Johannesson H."/>
        </authorList>
    </citation>
    <scope>NUCLEOTIDE SEQUENCE</scope>
    <source>
        <strain evidence="1">CBS 731.68</strain>
    </source>
</reference>
<name>A0AAN6Z822_9PEZI</name>
<evidence type="ECO:0000313" key="1">
    <source>
        <dbReference type="EMBL" id="KAK4128512.1"/>
    </source>
</evidence>
<evidence type="ECO:0000313" key="2">
    <source>
        <dbReference type="Proteomes" id="UP001302602"/>
    </source>
</evidence>
<dbReference type="AlphaFoldDB" id="A0AAN6Z822"/>
<dbReference type="GeneID" id="87823268"/>
<organism evidence="1 2">
    <name type="scientific">Parathielavia appendiculata</name>
    <dbReference type="NCBI Taxonomy" id="2587402"/>
    <lineage>
        <taxon>Eukaryota</taxon>
        <taxon>Fungi</taxon>
        <taxon>Dikarya</taxon>
        <taxon>Ascomycota</taxon>
        <taxon>Pezizomycotina</taxon>
        <taxon>Sordariomycetes</taxon>
        <taxon>Sordariomycetidae</taxon>
        <taxon>Sordariales</taxon>
        <taxon>Chaetomiaceae</taxon>
        <taxon>Parathielavia</taxon>
    </lineage>
</organism>